<dbReference type="InterPro" id="IPR036188">
    <property type="entry name" value="FAD/NAD-bd_sf"/>
</dbReference>
<reference evidence="7 8" key="1">
    <citation type="submission" date="2020-08" db="EMBL/GenBank/DDBJ databases">
        <title>Genomic Encyclopedia of Type Strains, Phase IV (KMG-IV): sequencing the most valuable type-strain genomes for metagenomic binning, comparative biology and taxonomic classification.</title>
        <authorList>
            <person name="Goeker M."/>
        </authorList>
    </citation>
    <scope>NUCLEOTIDE SEQUENCE [LARGE SCALE GENOMIC DNA]</scope>
    <source>
        <strain evidence="7 8">DSM 11805</strain>
    </source>
</reference>
<comment type="pathway">
    <text evidence="1">Cofactor biosynthesis; thiamine diphosphate biosynthesis.</text>
</comment>
<dbReference type="EC" id="1.4.3.19" evidence="5"/>
<comment type="caution">
    <text evidence="7">The sequence shown here is derived from an EMBL/GenBank/DDBJ whole genome shotgun (WGS) entry which is preliminary data.</text>
</comment>
<dbReference type="InterPro" id="IPR006076">
    <property type="entry name" value="FAD-dep_OxRdtase"/>
</dbReference>
<dbReference type="EMBL" id="JACHON010000004">
    <property type="protein sequence ID" value="MBB6512653.1"/>
    <property type="molecule type" value="Genomic_DNA"/>
</dbReference>
<name>A0A841RM06_9BACI</name>
<evidence type="ECO:0000256" key="4">
    <source>
        <dbReference type="ARBA" id="ARBA00049872"/>
    </source>
</evidence>
<dbReference type="SUPFAM" id="SSF51905">
    <property type="entry name" value="FAD/NAD(P)-binding domain"/>
    <property type="match status" value="1"/>
</dbReference>
<dbReference type="GO" id="GO:0009229">
    <property type="term" value="P:thiamine diphosphate biosynthetic process"/>
    <property type="evidence" value="ECO:0007669"/>
    <property type="project" value="UniProtKB-UniPathway"/>
</dbReference>
<dbReference type="NCBIfam" id="TIGR02352">
    <property type="entry name" value="thiamin_ThiO"/>
    <property type="match status" value="1"/>
</dbReference>
<evidence type="ECO:0000259" key="6">
    <source>
        <dbReference type="Pfam" id="PF01266"/>
    </source>
</evidence>
<dbReference type="GO" id="GO:0005737">
    <property type="term" value="C:cytoplasm"/>
    <property type="evidence" value="ECO:0007669"/>
    <property type="project" value="TreeGrafter"/>
</dbReference>
<proteinExistence type="predicted"/>
<evidence type="ECO:0000256" key="1">
    <source>
        <dbReference type="ARBA" id="ARBA00004948"/>
    </source>
</evidence>
<protein>
    <recommendedName>
        <fullName evidence="5">glycine oxidase</fullName>
        <ecNumber evidence="5">1.4.3.19</ecNumber>
    </recommendedName>
</protein>
<evidence type="ECO:0000313" key="8">
    <source>
        <dbReference type="Proteomes" id="UP000572212"/>
    </source>
</evidence>
<organism evidence="7 8">
    <name type="scientific">Gracilibacillus halotolerans</name>
    <dbReference type="NCBI Taxonomy" id="74386"/>
    <lineage>
        <taxon>Bacteria</taxon>
        <taxon>Bacillati</taxon>
        <taxon>Bacillota</taxon>
        <taxon>Bacilli</taxon>
        <taxon>Bacillales</taxon>
        <taxon>Bacillaceae</taxon>
        <taxon>Gracilibacillus</taxon>
    </lineage>
</organism>
<dbReference type="RefSeq" id="WP_184246261.1">
    <property type="nucleotide sequence ID" value="NZ_BAAACU010000028.1"/>
</dbReference>
<dbReference type="Gene3D" id="3.30.9.10">
    <property type="entry name" value="D-Amino Acid Oxidase, subunit A, domain 2"/>
    <property type="match status" value="1"/>
</dbReference>
<keyword evidence="2" id="KW-0784">Thiamine biosynthesis</keyword>
<dbReference type="GO" id="GO:0050660">
    <property type="term" value="F:flavin adenine dinucleotide binding"/>
    <property type="evidence" value="ECO:0007669"/>
    <property type="project" value="InterPro"/>
</dbReference>
<dbReference type="InterPro" id="IPR012727">
    <property type="entry name" value="Gly_oxidase_ThiO"/>
</dbReference>
<dbReference type="GO" id="GO:0043799">
    <property type="term" value="F:glycine oxidase activity"/>
    <property type="evidence" value="ECO:0007669"/>
    <property type="project" value="UniProtKB-EC"/>
</dbReference>
<dbReference type="PANTHER" id="PTHR13847:SF289">
    <property type="entry name" value="GLYCINE OXIDASE"/>
    <property type="match status" value="1"/>
</dbReference>
<dbReference type="PANTHER" id="PTHR13847">
    <property type="entry name" value="SARCOSINE DEHYDROGENASE-RELATED"/>
    <property type="match status" value="1"/>
</dbReference>
<comment type="catalytic activity">
    <reaction evidence="4">
        <text>glycine + O2 + H2O = glyoxylate + H2O2 + NH4(+)</text>
        <dbReference type="Rhea" id="RHEA:11532"/>
        <dbReference type="ChEBI" id="CHEBI:15377"/>
        <dbReference type="ChEBI" id="CHEBI:15379"/>
        <dbReference type="ChEBI" id="CHEBI:16240"/>
        <dbReference type="ChEBI" id="CHEBI:28938"/>
        <dbReference type="ChEBI" id="CHEBI:36655"/>
        <dbReference type="ChEBI" id="CHEBI:57305"/>
        <dbReference type="EC" id="1.4.3.19"/>
    </reaction>
</comment>
<dbReference type="GO" id="GO:0009228">
    <property type="term" value="P:thiamine biosynthetic process"/>
    <property type="evidence" value="ECO:0007669"/>
    <property type="project" value="UniProtKB-KW"/>
</dbReference>
<dbReference type="Gene3D" id="3.50.50.60">
    <property type="entry name" value="FAD/NAD(P)-binding domain"/>
    <property type="match status" value="1"/>
</dbReference>
<evidence type="ECO:0000313" key="7">
    <source>
        <dbReference type="EMBL" id="MBB6512653.1"/>
    </source>
</evidence>
<accession>A0A841RM06</accession>
<evidence type="ECO:0000256" key="2">
    <source>
        <dbReference type="ARBA" id="ARBA00022977"/>
    </source>
</evidence>
<dbReference type="UniPathway" id="UPA00060"/>
<keyword evidence="8" id="KW-1185">Reference proteome</keyword>
<dbReference type="Pfam" id="PF01266">
    <property type="entry name" value="DAO"/>
    <property type="match status" value="1"/>
</dbReference>
<dbReference type="AlphaFoldDB" id="A0A841RM06"/>
<keyword evidence="3 7" id="KW-0560">Oxidoreductase</keyword>
<evidence type="ECO:0000256" key="5">
    <source>
        <dbReference type="ARBA" id="ARBA00050018"/>
    </source>
</evidence>
<feature type="domain" description="FAD dependent oxidoreductase" evidence="6">
    <location>
        <begin position="8"/>
        <end position="351"/>
    </location>
</feature>
<gene>
    <name evidence="7" type="ORF">GGQ92_001439</name>
</gene>
<sequence length="380" mass="41710">MNKNFDQIIIGGGVSGSSIAYHLSKRGKKVLLLEADQIAAGASSAAAGMLGVQMEFTEYSPFFEFAQESRNMHSVLAESLYKQTGINVQYLKKGAMKLAFSEPEFIQLQAIAHFQQQAGLDARILLPREIGQIEPNIASHEIVGALYCPEEAHVSAPHLTLALAKAAANNGAIILEGTGVTNLITQEETIIGVETAIGNYYADQVVLATGTSLHQFASFLPDDISITPVKGECVALKSEKNIFNTTLFSERCYIVSKSNRYIFVGATVREGERDLSVDAGSVHKLLHDAFTVMPKLQQTRFSHVWAGFRPKAKREVPYLTEVHNMQGLYVAAGHYRNGILLAPMTGVYMADILEDKSVSPAYKEMFSVPNSYQILEEEYH</sequence>
<dbReference type="SUPFAM" id="SSF54373">
    <property type="entry name" value="FAD-linked reductases, C-terminal domain"/>
    <property type="match status" value="1"/>
</dbReference>
<evidence type="ECO:0000256" key="3">
    <source>
        <dbReference type="ARBA" id="ARBA00023002"/>
    </source>
</evidence>
<dbReference type="Proteomes" id="UP000572212">
    <property type="component" value="Unassembled WGS sequence"/>
</dbReference>